<evidence type="ECO:0000313" key="1">
    <source>
        <dbReference type="EMBL" id="CDH45430.1"/>
    </source>
</evidence>
<reference evidence="1 2" key="1">
    <citation type="journal article" date="2014" name="ISME J.">
        <title>Candidatus Competibacter-lineage genomes retrieved from metagenomes reveal functional metabolic diversity.</title>
        <authorList>
            <person name="McIlroy S.J."/>
            <person name="Albertsen M."/>
            <person name="Andresen E.K."/>
            <person name="Saunders A.M."/>
            <person name="Kristiansen R."/>
            <person name="Stokholm-Bjerregaard M."/>
            <person name="Nielsen K.L."/>
            <person name="Nielsen P.H."/>
        </authorList>
    </citation>
    <scope>NUCLEOTIDE SEQUENCE [LARGE SCALE GENOMIC DNA]</scope>
    <source>
        <strain evidence="1 2">Run_B_J11</strain>
    </source>
</reference>
<dbReference type="AlphaFoldDB" id="A0A7U7GBS1"/>
<protein>
    <submittedName>
        <fullName evidence="1">Uncharacterized protein</fullName>
    </submittedName>
</protein>
<dbReference type="EMBL" id="CBTK010000157">
    <property type="protein sequence ID" value="CDH45430.1"/>
    <property type="molecule type" value="Genomic_DNA"/>
</dbReference>
<evidence type="ECO:0000313" key="2">
    <source>
        <dbReference type="Proteomes" id="UP000019184"/>
    </source>
</evidence>
<name>A0A7U7GBS1_9GAMM</name>
<comment type="caution">
    <text evidence="1">The sequence shown here is derived from an EMBL/GenBank/DDBJ whole genome shotgun (WGS) entry which is preliminary data.</text>
</comment>
<organism evidence="1 2">
    <name type="scientific">Candidatus Contendobacter odensis Run_B_J11</name>
    <dbReference type="NCBI Taxonomy" id="1400861"/>
    <lineage>
        <taxon>Bacteria</taxon>
        <taxon>Pseudomonadati</taxon>
        <taxon>Pseudomonadota</taxon>
        <taxon>Gammaproteobacteria</taxon>
        <taxon>Candidatus Competibacteraceae</taxon>
        <taxon>Candidatus Contendibacter</taxon>
    </lineage>
</organism>
<dbReference type="RefSeq" id="WP_034433141.1">
    <property type="nucleotide sequence ID" value="NZ_CBTK010000157.1"/>
</dbReference>
<accession>A0A7U7GBS1</accession>
<proteinExistence type="predicted"/>
<dbReference type="Proteomes" id="UP000019184">
    <property type="component" value="Unassembled WGS sequence"/>
</dbReference>
<sequence length="125" mass="14072">MSEKTTQPKTHLDGAVAALRRHMMEKGNRFEHGPAYEGDGKVLGSVKQTVRMYEGMGYAKLFELGDPPAYAVLQRGHRELHIFQPRDPKIKQWLEDESINLNDPDIRASYHLSVPHHGADPIEGG</sequence>
<keyword evidence="2" id="KW-1185">Reference proteome</keyword>
<gene>
    <name evidence="1" type="ORF">BN874_240001</name>
</gene>